<dbReference type="Proteomes" id="UP000622475">
    <property type="component" value="Unassembled WGS sequence"/>
</dbReference>
<protein>
    <submittedName>
        <fullName evidence="1">Carboxypeptidase-like regulatory domain-containing protein</fullName>
    </submittedName>
</protein>
<evidence type="ECO:0000313" key="1">
    <source>
        <dbReference type="EMBL" id="MBE9663322.1"/>
    </source>
</evidence>
<sequence>MIIVLGYRASAQQTFTLSGTVTDDKGVTLPSATVFLSGTTRVSPTDLQGKFSFPQMSPGTYQLSASMVGFEPYSKSVVIRDSSVTANIILKIKTTDLKEVVINPAERARNYALFRNAFLGMTENAKSCTILNPEVVSFKFDKKERMLTADADDFLMIENKRLGYRIKYLIKDFNFDLKSGIALYDGETNFEELPGKASDKKKWLKNRSETYHGSMMHFLRSVYKQNPLKDGFIAYNIFQGIDPQTKAEVLQADPYPADFSRLVMPNDTSFVTLRFKNFYLMYDPSKAAKITKDPEIDRDKILKIDDKGTVMRLIAKEAVIDRRGSHADYKTFYIQGAMADKRVGDQLPFEYQP</sequence>
<dbReference type="EMBL" id="JADFFL010000006">
    <property type="protein sequence ID" value="MBE9663322.1"/>
    <property type="molecule type" value="Genomic_DNA"/>
</dbReference>
<gene>
    <name evidence="1" type="ORF">IRJ16_15645</name>
</gene>
<keyword evidence="2" id="KW-1185">Reference proteome</keyword>
<keyword evidence="1" id="KW-0645">Protease</keyword>
<keyword evidence="1" id="KW-0121">Carboxypeptidase</keyword>
<reference evidence="1" key="1">
    <citation type="submission" date="2020-10" db="EMBL/GenBank/DDBJ databases">
        <title>Mucilaginibacter mali sp. nov., isolated from rhizosphere soil of apple orchard.</title>
        <authorList>
            <person name="Lee J.-S."/>
            <person name="Kim H.S."/>
            <person name="Kim J.-S."/>
        </authorList>
    </citation>
    <scope>NUCLEOTIDE SEQUENCE</scope>
    <source>
        <strain evidence="1">KCTC 22746</strain>
    </source>
</reference>
<keyword evidence="1" id="KW-0378">Hydrolase</keyword>
<name>A0A929PYG8_9SPHI</name>
<comment type="caution">
    <text evidence="1">The sequence shown here is derived from an EMBL/GenBank/DDBJ whole genome shotgun (WGS) entry which is preliminary data.</text>
</comment>
<dbReference type="InterPro" id="IPR013784">
    <property type="entry name" value="Carb-bd-like_fold"/>
</dbReference>
<dbReference type="Pfam" id="PF13715">
    <property type="entry name" value="CarbopepD_reg_2"/>
    <property type="match status" value="1"/>
</dbReference>
<organism evidence="1 2">
    <name type="scientific">Mucilaginibacter myungsuensis</name>
    <dbReference type="NCBI Taxonomy" id="649104"/>
    <lineage>
        <taxon>Bacteria</taxon>
        <taxon>Pseudomonadati</taxon>
        <taxon>Bacteroidota</taxon>
        <taxon>Sphingobacteriia</taxon>
        <taxon>Sphingobacteriales</taxon>
        <taxon>Sphingobacteriaceae</taxon>
        <taxon>Mucilaginibacter</taxon>
    </lineage>
</organism>
<dbReference type="GO" id="GO:0004180">
    <property type="term" value="F:carboxypeptidase activity"/>
    <property type="evidence" value="ECO:0007669"/>
    <property type="project" value="UniProtKB-KW"/>
</dbReference>
<dbReference type="SUPFAM" id="SSF49452">
    <property type="entry name" value="Starch-binding domain-like"/>
    <property type="match status" value="1"/>
</dbReference>
<dbReference type="AlphaFoldDB" id="A0A929PYG8"/>
<dbReference type="GO" id="GO:0030246">
    <property type="term" value="F:carbohydrate binding"/>
    <property type="evidence" value="ECO:0007669"/>
    <property type="project" value="InterPro"/>
</dbReference>
<evidence type="ECO:0000313" key="2">
    <source>
        <dbReference type="Proteomes" id="UP000622475"/>
    </source>
</evidence>
<dbReference type="RefSeq" id="WP_194112558.1">
    <property type="nucleotide sequence ID" value="NZ_JADFFL010000006.1"/>
</dbReference>
<proteinExistence type="predicted"/>
<dbReference type="Gene3D" id="2.60.40.1120">
    <property type="entry name" value="Carboxypeptidase-like, regulatory domain"/>
    <property type="match status" value="1"/>
</dbReference>
<accession>A0A929PYG8</accession>